<evidence type="ECO:0000313" key="6">
    <source>
        <dbReference type="EMBL" id="MCP9200390.1"/>
    </source>
</evidence>
<dbReference type="RefSeq" id="WP_241551179.1">
    <property type="nucleotide sequence ID" value="NZ_JANCNS010000002.1"/>
</dbReference>
<keyword evidence="3" id="KW-1133">Transmembrane helix</keyword>
<dbReference type="Proteomes" id="UP001155280">
    <property type="component" value="Unassembled WGS sequence"/>
</dbReference>
<protein>
    <submittedName>
        <fullName evidence="6">Translocation/assembly module TamB domain-containing protein</fullName>
    </submittedName>
</protein>
<proteinExistence type="predicted"/>
<evidence type="ECO:0000256" key="3">
    <source>
        <dbReference type="ARBA" id="ARBA00022989"/>
    </source>
</evidence>
<gene>
    <name evidence="6" type="ORF">MKO06_10745</name>
</gene>
<evidence type="ECO:0000256" key="4">
    <source>
        <dbReference type="ARBA" id="ARBA00023136"/>
    </source>
</evidence>
<reference evidence="6" key="1">
    <citation type="submission" date="2022-07" db="EMBL/GenBank/DDBJ databases">
        <title>Gramela sediminis sp. nov., isolated from deep-sea sediment of the Indian Ocean.</title>
        <authorList>
            <person name="Shi H."/>
        </authorList>
    </citation>
    <scope>NUCLEOTIDE SEQUENCE</scope>
    <source>
        <strain evidence="6">GC03-9</strain>
    </source>
</reference>
<feature type="domain" description="Translocation and assembly module TamB C-terminal" evidence="5">
    <location>
        <begin position="1179"/>
        <end position="1636"/>
    </location>
</feature>
<evidence type="ECO:0000256" key="2">
    <source>
        <dbReference type="ARBA" id="ARBA00022692"/>
    </source>
</evidence>
<dbReference type="Pfam" id="PF04357">
    <property type="entry name" value="TamB"/>
    <property type="match status" value="1"/>
</dbReference>
<accession>A0A9X2KY08</accession>
<dbReference type="EMBL" id="JANCNS010000002">
    <property type="protein sequence ID" value="MCP9200390.1"/>
    <property type="molecule type" value="Genomic_DNA"/>
</dbReference>
<evidence type="ECO:0000313" key="7">
    <source>
        <dbReference type="Proteomes" id="UP001155280"/>
    </source>
</evidence>
<dbReference type="InterPro" id="IPR007452">
    <property type="entry name" value="TamB_C"/>
</dbReference>
<keyword evidence="4" id="KW-0472">Membrane</keyword>
<sequence length="1667" mass="186052">MAKTRRILLKILKILGKIILGILILLLILVLFVRSPWGQDFIKNRLISNIEKKTDAKIDLDRIFIEFDGDISIEGLYIEEPDGDTLVYAKNISAAIPFWPIIKGNSFSLNELQANTLKARIIRQDSINGFNYEFLLNAFGSADTTQTAPTTDTTSAPMEINIGDINLNDFDILYQDAVTGIDASIKFNSLEIGLTETDLQEMIFRADQAVLSDAQIDYTQTKAVPPSDSLPPPEPIISVNDLKLKQISGSYRSKPDSLDTEFQIADFQLENSEMDMKKLAITSEGITLKNSDIGIRMQQPEVAQQSKEPSETTEFEWPGWNIKIDRINLEDNSFDYFVNNAEVKKGVFDPNAISLDSLIFKANQFAYQKEEARLNIEAIKFKEGSGIELDRFDLQALLTDKKLQVDQIGIALNQNRLSGSIGLDYKSINELINQPGEVRMNANISILNILVSDLYRFQPSLEENQYLDSLAGYPVKANLRLSGTLNDLSIDDLDLAWNDTRISGTGKLYDLQDPESLVYDLSSATVKTQKSDVLNFVKEADLGIKLPQEIKLTGSFSGSSSRLKTNSELITSDGALNITGEFDFADAIAFDAEIKGDSIALGELLQNEALGEIGLSLSLKGSGSGVNDLDANLQSNITSFTYNDYEFKDISITGELEDGKGPVNLTYKDQNLNMQASSVLELDTVSTRIDFDLDLEGADLGALNVTQRNIRTGFQLDGWFRSLPDGYEAEAEIRDGVAVYNNESYLLGNLDASAYVRPDTTSIQVSNRALKLDLQSNADPAAFTAAINRHFRRYITEGVVEDTVTNPVNLKLEAHIVETPILNEVFLVNLQEMDSIDIDMNFSEEERRLDAMVSIPYINYFNSEIDSLEVEMESNEKDLNFEFGFKSLDAGPLAIKKTRFSGRVIDQKLDLDFASSFEEDSLVFVQSQLNFKGDTLKFHIKPEKLILNRNPWQIASSNQVSYSEGYLNFEDFILSRNQQQMRITNDLTGVEKEHLGMDFENFNLAALLTYLNPENELATGQLNGRLVYEDPFGKSGILANLNVNQLQVLGVDLNRMDIKGNSTGFNEYDFEMAVKGGEVDLDLTGSYTAAEPSADLDLNLDLNEVKMSAVEGFSQGELTNTSGSFSGNFSITGNVTEPQYQGELNFDQAKFNIAYVNATFTLPDEQLRLENDAVYFNSFRIQDARNNAFVVNGEVDTENLLNPGFDLDLEAQDFKLLSSTKEDNELFYGEAVIDVDAQITGDLNLPVVDGSVTIKKETKFFYVIPENEIQMEERDGVVIFVNKENPDDILSQPQEESYTVSGYDISARINVKEGAEFNVILNEDTGDQFQVKGEGDLLFDMYPNGRISLTGVYEINDGFYRMSLYNLVERRFDIADGSRVSWSGDPFNAQLDVRAIYEVEASASALMASQISGVNQDLERQYRQELPFFVYLNVDGELTEPKLTFNLDMPEDEQGAVNGQVYGRIQQLNNQEQELNKQVFSLLVLNRFFPESGSTGASGGTLAVARDNLNDALSDQLNMLSSRILGESGVQLNFELDSFTDYQGNTPEDRTQLDINAQKAFMEDRLIVEVGSEVDIQGGNQPGQQGTPLIGNVSIAYLLDPNGTWRLKGFNRSQFENVIDGQIIVSGIALIFTKEFNEFKNIFEKAVADEVKKQENETKENQSEDEK</sequence>
<comment type="caution">
    <text evidence="6">The sequence shown here is derived from an EMBL/GenBank/DDBJ whole genome shotgun (WGS) entry which is preliminary data.</text>
</comment>
<evidence type="ECO:0000256" key="1">
    <source>
        <dbReference type="ARBA" id="ARBA00004167"/>
    </source>
</evidence>
<evidence type="ECO:0000259" key="5">
    <source>
        <dbReference type="Pfam" id="PF04357"/>
    </source>
</evidence>
<dbReference type="PANTHER" id="PTHR36985:SF1">
    <property type="entry name" value="TRANSLOCATION AND ASSEMBLY MODULE SUBUNIT TAMB"/>
    <property type="match status" value="1"/>
</dbReference>
<dbReference type="GO" id="GO:0009306">
    <property type="term" value="P:protein secretion"/>
    <property type="evidence" value="ECO:0007669"/>
    <property type="project" value="InterPro"/>
</dbReference>
<comment type="subcellular location">
    <subcellularLocation>
        <location evidence="1">Membrane</location>
        <topology evidence="1">Single-pass membrane protein</topology>
    </subcellularLocation>
</comment>
<keyword evidence="7" id="KW-1185">Reference proteome</keyword>
<organism evidence="6 7">
    <name type="scientific">Christiangramia oceanisediminis</name>
    <dbReference type="NCBI Taxonomy" id="2920386"/>
    <lineage>
        <taxon>Bacteria</taxon>
        <taxon>Pseudomonadati</taxon>
        <taxon>Bacteroidota</taxon>
        <taxon>Flavobacteriia</taxon>
        <taxon>Flavobacteriales</taxon>
        <taxon>Flavobacteriaceae</taxon>
        <taxon>Christiangramia</taxon>
    </lineage>
</organism>
<keyword evidence="2" id="KW-0812">Transmembrane</keyword>
<name>A0A9X2KY08_9FLAO</name>
<dbReference type="PANTHER" id="PTHR36985">
    <property type="entry name" value="TRANSLOCATION AND ASSEMBLY MODULE SUBUNIT TAMB"/>
    <property type="match status" value="1"/>
</dbReference>
<dbReference type="GO" id="GO:0005886">
    <property type="term" value="C:plasma membrane"/>
    <property type="evidence" value="ECO:0007669"/>
    <property type="project" value="InterPro"/>
</dbReference>